<dbReference type="Gene3D" id="2.40.260.10">
    <property type="entry name" value="Sortase"/>
    <property type="match status" value="1"/>
</dbReference>
<evidence type="ECO:0000313" key="2">
    <source>
        <dbReference type="EMBL" id="KKR86466.1"/>
    </source>
</evidence>
<dbReference type="InterPro" id="IPR005754">
    <property type="entry name" value="Sortase"/>
</dbReference>
<evidence type="ECO:0000256" key="1">
    <source>
        <dbReference type="ARBA" id="ARBA00022801"/>
    </source>
</evidence>
<gene>
    <name evidence="2" type="ORF">UU34_C0014G0002</name>
</gene>
<dbReference type="NCBIfam" id="TIGR01076">
    <property type="entry name" value="sortase_fam"/>
    <property type="match status" value="1"/>
</dbReference>
<protein>
    <submittedName>
        <fullName evidence="2">Sortase family protein</fullName>
    </submittedName>
</protein>
<comment type="caution">
    <text evidence="2">The sequence shown here is derived from an EMBL/GenBank/DDBJ whole genome shotgun (WGS) entry which is preliminary data.</text>
</comment>
<organism evidence="2 3">
    <name type="scientific">Candidatus Curtissbacteria bacterium GW2011_GWA1_41_11</name>
    <dbReference type="NCBI Taxonomy" id="1618409"/>
    <lineage>
        <taxon>Bacteria</taxon>
        <taxon>Candidatus Curtissiibacteriota</taxon>
    </lineage>
</organism>
<dbReference type="InterPro" id="IPR023365">
    <property type="entry name" value="Sortase_dom-sf"/>
</dbReference>
<dbReference type="Proteomes" id="UP000034854">
    <property type="component" value="Unassembled WGS sequence"/>
</dbReference>
<dbReference type="GO" id="GO:0016787">
    <property type="term" value="F:hydrolase activity"/>
    <property type="evidence" value="ECO:0007669"/>
    <property type="project" value="UniProtKB-KW"/>
</dbReference>
<dbReference type="SUPFAM" id="SSF63817">
    <property type="entry name" value="Sortase"/>
    <property type="match status" value="1"/>
</dbReference>
<keyword evidence="1" id="KW-0378">Hydrolase</keyword>
<dbReference type="AlphaFoldDB" id="A0A0G0UG89"/>
<name>A0A0G0UG89_9BACT</name>
<evidence type="ECO:0000313" key="3">
    <source>
        <dbReference type="Proteomes" id="UP000034854"/>
    </source>
</evidence>
<proteinExistence type="predicted"/>
<accession>A0A0G0UG89</accession>
<dbReference type="Pfam" id="PF04203">
    <property type="entry name" value="Sortase"/>
    <property type="match status" value="1"/>
</dbReference>
<dbReference type="EMBL" id="LCAG01000014">
    <property type="protein sequence ID" value="KKR86466.1"/>
    <property type="molecule type" value="Genomic_DNA"/>
</dbReference>
<sequence>MSARRRVSGAKKPSRSLIGLWLFALGFLLVTFPTVYKIVFTPKPTASTQITKTTINQPIDTGPFRIDEKLLGTSVPTQPPLRIVVPTRKVDLSIVEARVVNGYWELSETTASHGVGSANPGQNGTIVVFAHARNELFGPLREIKKDEVVYILTKDRWFRYRVEETKLVDPKEVEHIKPADTEQLTLFTCSGFLDTKRLIVHAKPLRP</sequence>
<reference evidence="2 3" key="1">
    <citation type="journal article" date="2015" name="Nature">
        <title>rRNA introns, odd ribosomes, and small enigmatic genomes across a large radiation of phyla.</title>
        <authorList>
            <person name="Brown C.T."/>
            <person name="Hug L.A."/>
            <person name="Thomas B.C."/>
            <person name="Sharon I."/>
            <person name="Castelle C.J."/>
            <person name="Singh A."/>
            <person name="Wilkins M.J."/>
            <person name="Williams K.H."/>
            <person name="Banfield J.F."/>
        </authorList>
    </citation>
    <scope>NUCLEOTIDE SEQUENCE [LARGE SCALE GENOMIC DNA]</scope>
</reference>